<name>A0A8B6HED9_MYTGA</name>
<feature type="non-terminal residue" evidence="2">
    <location>
        <position position="1"/>
    </location>
</feature>
<comment type="caution">
    <text evidence="2">The sequence shown here is derived from an EMBL/GenBank/DDBJ whole genome shotgun (WGS) entry which is preliminary data.</text>
</comment>
<proteinExistence type="predicted"/>
<dbReference type="Proteomes" id="UP000596742">
    <property type="component" value="Unassembled WGS sequence"/>
</dbReference>
<gene>
    <name evidence="2" type="ORF">MGAL_10B084285</name>
</gene>
<organism evidence="2 3">
    <name type="scientific">Mytilus galloprovincialis</name>
    <name type="common">Mediterranean mussel</name>
    <dbReference type="NCBI Taxonomy" id="29158"/>
    <lineage>
        <taxon>Eukaryota</taxon>
        <taxon>Metazoa</taxon>
        <taxon>Spiralia</taxon>
        <taxon>Lophotrochozoa</taxon>
        <taxon>Mollusca</taxon>
        <taxon>Bivalvia</taxon>
        <taxon>Autobranchia</taxon>
        <taxon>Pteriomorphia</taxon>
        <taxon>Mytilida</taxon>
        <taxon>Mytiloidea</taxon>
        <taxon>Mytilidae</taxon>
        <taxon>Mytilinae</taxon>
        <taxon>Mytilus</taxon>
    </lineage>
</organism>
<dbReference type="Pfam" id="PF09759">
    <property type="entry name" value="Atx10homo_assoc"/>
    <property type="match status" value="1"/>
</dbReference>
<feature type="domain" description="Ataxin-10" evidence="1">
    <location>
        <begin position="1"/>
        <end position="53"/>
    </location>
</feature>
<sequence length="61" mass="6863">IQQWSVLAIHNICKDNNENKGILAGLKFEGLAEESDMLKKYGIKAEVKDNKIIVKPPPENE</sequence>
<dbReference type="EMBL" id="UYJE01009968">
    <property type="protein sequence ID" value="VDI78474.1"/>
    <property type="molecule type" value="Genomic_DNA"/>
</dbReference>
<accession>A0A8B6HED9</accession>
<evidence type="ECO:0000313" key="3">
    <source>
        <dbReference type="Proteomes" id="UP000596742"/>
    </source>
</evidence>
<dbReference type="OrthoDB" id="379794at2759"/>
<evidence type="ECO:0000313" key="2">
    <source>
        <dbReference type="EMBL" id="VDI78474.1"/>
    </source>
</evidence>
<dbReference type="AlphaFoldDB" id="A0A8B6HED9"/>
<dbReference type="InterPro" id="IPR019156">
    <property type="entry name" value="Ataxin-10_domain"/>
</dbReference>
<evidence type="ECO:0000259" key="1">
    <source>
        <dbReference type="Pfam" id="PF09759"/>
    </source>
</evidence>
<keyword evidence="3" id="KW-1185">Reference proteome</keyword>
<protein>
    <recommendedName>
        <fullName evidence="1">Ataxin-10 domain-containing protein</fullName>
    </recommendedName>
</protein>
<reference evidence="2" key="1">
    <citation type="submission" date="2018-11" db="EMBL/GenBank/DDBJ databases">
        <authorList>
            <person name="Alioto T."/>
            <person name="Alioto T."/>
        </authorList>
    </citation>
    <scope>NUCLEOTIDE SEQUENCE</scope>
</reference>